<feature type="domain" description="Glycosyl transferase family 1" evidence="3">
    <location>
        <begin position="177"/>
        <end position="314"/>
    </location>
</feature>
<gene>
    <name evidence="5" type="ORF">CZ674_06320</name>
</gene>
<proteinExistence type="predicted"/>
<dbReference type="Pfam" id="PF00534">
    <property type="entry name" value="Glycos_transf_1"/>
    <property type="match status" value="1"/>
</dbReference>
<dbReference type="GO" id="GO:0009103">
    <property type="term" value="P:lipopolysaccharide biosynthetic process"/>
    <property type="evidence" value="ECO:0007669"/>
    <property type="project" value="TreeGrafter"/>
</dbReference>
<dbReference type="InterPro" id="IPR028098">
    <property type="entry name" value="Glyco_trans_4-like_N"/>
</dbReference>
<dbReference type="PANTHER" id="PTHR46401:SF2">
    <property type="entry name" value="GLYCOSYLTRANSFERASE WBBK-RELATED"/>
    <property type="match status" value="1"/>
</dbReference>
<accession>A0A1R4FSJ6</accession>
<reference evidence="5 6" key="1">
    <citation type="submission" date="2017-02" db="EMBL/GenBank/DDBJ databases">
        <authorList>
            <person name="Peterson S.W."/>
        </authorList>
    </citation>
    <scope>NUCLEOTIDE SEQUENCE [LARGE SCALE GENOMIC DNA]</scope>
    <source>
        <strain evidence="5 6">LMG 22410</strain>
    </source>
</reference>
<dbReference type="AlphaFoldDB" id="A0A1R4FSJ6"/>
<dbReference type="PANTHER" id="PTHR46401">
    <property type="entry name" value="GLYCOSYLTRANSFERASE WBBK-RELATED"/>
    <property type="match status" value="1"/>
</dbReference>
<evidence type="ECO:0000313" key="5">
    <source>
        <dbReference type="EMBL" id="SJM58793.1"/>
    </source>
</evidence>
<dbReference type="Gene3D" id="3.40.50.2000">
    <property type="entry name" value="Glycogen Phosphorylase B"/>
    <property type="match status" value="2"/>
</dbReference>
<feature type="domain" description="Glycosyltransferase subfamily 4-like N-terminal" evidence="4">
    <location>
        <begin position="7"/>
        <end position="159"/>
    </location>
</feature>
<dbReference type="SUPFAM" id="SSF53756">
    <property type="entry name" value="UDP-Glycosyltransferase/glycogen phosphorylase"/>
    <property type="match status" value="1"/>
</dbReference>
<dbReference type="Proteomes" id="UP000195787">
    <property type="component" value="Unassembled WGS sequence"/>
</dbReference>
<evidence type="ECO:0000259" key="4">
    <source>
        <dbReference type="Pfam" id="PF13439"/>
    </source>
</evidence>
<name>A0A1R4FSJ6_9MICO</name>
<dbReference type="Pfam" id="PF13439">
    <property type="entry name" value="Glyco_transf_4"/>
    <property type="match status" value="1"/>
</dbReference>
<dbReference type="EMBL" id="FUHU01000026">
    <property type="protein sequence ID" value="SJM58793.1"/>
    <property type="molecule type" value="Genomic_DNA"/>
</dbReference>
<keyword evidence="1" id="KW-0328">Glycosyltransferase</keyword>
<organism evidence="5 6">
    <name type="scientific">Agrococcus casei LMG 22410</name>
    <dbReference type="NCBI Taxonomy" id="1255656"/>
    <lineage>
        <taxon>Bacteria</taxon>
        <taxon>Bacillati</taxon>
        <taxon>Actinomycetota</taxon>
        <taxon>Actinomycetes</taxon>
        <taxon>Micrococcales</taxon>
        <taxon>Microbacteriaceae</taxon>
        <taxon>Agrococcus</taxon>
    </lineage>
</organism>
<dbReference type="InterPro" id="IPR001296">
    <property type="entry name" value="Glyco_trans_1"/>
</dbReference>
<keyword evidence="6" id="KW-1185">Reference proteome</keyword>
<dbReference type="CDD" id="cd03809">
    <property type="entry name" value="GT4_MtfB-like"/>
    <property type="match status" value="1"/>
</dbReference>
<evidence type="ECO:0000256" key="2">
    <source>
        <dbReference type="ARBA" id="ARBA00022679"/>
    </source>
</evidence>
<sequence>MKDGARDGISRFSIELAKALAERVDVTMLVRDERQLEHLPQLPHVVGPSEVGVLEPLTGWRLRSVPADVLFSPMQTIGTIGRAWPVVTTVHDLIYYRHPEPPRDLPGFVRLLWRIYHKAMWPQRMLLRGADAVVTISDATRRLMTEHRLDVRPIHVVPNASAPLGAPVTVQEPAGRRLVYMGSFMPYKNVETLVRAMRELPDYELHLAARISDDDRRRLQDAAPVARIVFHNGISDDDYAELLRQSTALVTASRDEGFGIPLLESMALGVPVVVSDIGIFHEVAGEAGLYADPDAPEEFAARVRELERPEVWAERSKAAAAQAERFSWERSAAELHGFLREVATRSARRRAR</sequence>
<protein>
    <submittedName>
        <fullName evidence="5">Glycosyl transferase, group 1</fullName>
    </submittedName>
</protein>
<evidence type="ECO:0000256" key="1">
    <source>
        <dbReference type="ARBA" id="ARBA00022676"/>
    </source>
</evidence>
<keyword evidence="2 5" id="KW-0808">Transferase</keyword>
<evidence type="ECO:0000259" key="3">
    <source>
        <dbReference type="Pfam" id="PF00534"/>
    </source>
</evidence>
<evidence type="ECO:0000313" key="6">
    <source>
        <dbReference type="Proteomes" id="UP000195787"/>
    </source>
</evidence>
<dbReference type="GO" id="GO:0016757">
    <property type="term" value="F:glycosyltransferase activity"/>
    <property type="evidence" value="ECO:0007669"/>
    <property type="project" value="UniProtKB-KW"/>
</dbReference>